<protein>
    <submittedName>
        <fullName evidence="1">Uncharacterized protein</fullName>
    </submittedName>
</protein>
<organism evidence="1">
    <name type="scientific">Arundo donax</name>
    <name type="common">Giant reed</name>
    <name type="synonym">Donax arundinaceus</name>
    <dbReference type="NCBI Taxonomy" id="35708"/>
    <lineage>
        <taxon>Eukaryota</taxon>
        <taxon>Viridiplantae</taxon>
        <taxon>Streptophyta</taxon>
        <taxon>Embryophyta</taxon>
        <taxon>Tracheophyta</taxon>
        <taxon>Spermatophyta</taxon>
        <taxon>Magnoliopsida</taxon>
        <taxon>Liliopsida</taxon>
        <taxon>Poales</taxon>
        <taxon>Poaceae</taxon>
        <taxon>PACMAD clade</taxon>
        <taxon>Arundinoideae</taxon>
        <taxon>Arundineae</taxon>
        <taxon>Arundo</taxon>
    </lineage>
</organism>
<name>A0A0A9AUK9_ARUDO</name>
<dbReference type="EMBL" id="GBRH01245320">
    <property type="protein sequence ID" value="JAD52575.1"/>
    <property type="molecule type" value="Transcribed_RNA"/>
</dbReference>
<reference evidence="1" key="1">
    <citation type="submission" date="2014-09" db="EMBL/GenBank/DDBJ databases">
        <authorList>
            <person name="Magalhaes I.L.F."/>
            <person name="Oliveira U."/>
            <person name="Santos F.R."/>
            <person name="Vidigal T.H.D.A."/>
            <person name="Brescovit A.D."/>
            <person name="Santos A.J."/>
        </authorList>
    </citation>
    <scope>NUCLEOTIDE SEQUENCE</scope>
    <source>
        <tissue evidence="1">Shoot tissue taken approximately 20 cm above the soil surface</tissue>
    </source>
</reference>
<proteinExistence type="predicted"/>
<accession>A0A0A9AUK9</accession>
<evidence type="ECO:0000313" key="1">
    <source>
        <dbReference type="EMBL" id="JAD52575.1"/>
    </source>
</evidence>
<reference evidence="1" key="2">
    <citation type="journal article" date="2015" name="Data Brief">
        <title>Shoot transcriptome of the giant reed, Arundo donax.</title>
        <authorList>
            <person name="Barrero R.A."/>
            <person name="Guerrero F.D."/>
            <person name="Moolhuijzen P."/>
            <person name="Goolsby J.A."/>
            <person name="Tidwell J."/>
            <person name="Bellgard S.E."/>
            <person name="Bellgard M.I."/>
        </authorList>
    </citation>
    <scope>NUCLEOTIDE SEQUENCE</scope>
    <source>
        <tissue evidence="1">Shoot tissue taken approximately 20 cm above the soil surface</tissue>
    </source>
</reference>
<sequence length="20" mass="2309">MYTSDMKTLSAILDTHLRLV</sequence>
<dbReference type="AlphaFoldDB" id="A0A0A9AUK9"/>